<keyword evidence="2" id="KW-1185">Reference proteome</keyword>
<dbReference type="AlphaFoldDB" id="A0A0T5XDD8"/>
<evidence type="ECO:0000313" key="2">
    <source>
        <dbReference type="Proteomes" id="UP000005273"/>
    </source>
</evidence>
<accession>A0A0T5XDD8</accession>
<sequence>MLIKLYLYRKNGLFVNVSLESIECHADAMEAQFPFVFRRKVGVSKGIGNRNTGYDAVYPYGLGNIDEVANYHHRNARAFDFLCDR</sequence>
<name>A0A0T5XDD8_9BACT</name>
<protein>
    <submittedName>
        <fullName evidence="1">Uncharacterized protein</fullName>
    </submittedName>
</protein>
<gene>
    <name evidence="1" type="ORF">HMPREF1705_03661</name>
</gene>
<dbReference type="Proteomes" id="UP000005273">
    <property type="component" value="Unassembled WGS sequence"/>
</dbReference>
<reference evidence="2" key="1">
    <citation type="submission" date="2012-09" db="EMBL/GenBank/DDBJ databases">
        <authorList>
            <person name="Weinstock G."/>
            <person name="Sodergren E."/>
            <person name="Clifton S."/>
            <person name="Fulton L."/>
            <person name="Fulton B."/>
            <person name="Courtney L."/>
            <person name="Fronick C."/>
            <person name="Harrison M."/>
            <person name="Strong C."/>
            <person name="Farmer C."/>
            <person name="Delehaunty K."/>
            <person name="Markovic C."/>
            <person name="Hall O."/>
            <person name="Minx P."/>
            <person name="Tomlinson C."/>
            <person name="Mitreva M."/>
            <person name="Nelson J."/>
            <person name="Hou S."/>
            <person name="Wollam A."/>
            <person name="Pepin K.H."/>
            <person name="Johnson M."/>
            <person name="Bhonagiri V."/>
            <person name="Nash W.E."/>
            <person name="Suruliraj S."/>
            <person name="Warren W."/>
            <person name="Chinwalla A."/>
            <person name="Mardis E.R."/>
            <person name="Wilson R.K."/>
        </authorList>
    </citation>
    <scope>NUCLEOTIDE SEQUENCE [LARGE SCALE GENOMIC DNA]</scope>
    <source>
        <strain evidence="2">OS1</strain>
    </source>
</reference>
<proteinExistence type="predicted"/>
<evidence type="ECO:0000313" key="1">
    <source>
        <dbReference type="EMBL" id="KRT36379.1"/>
    </source>
</evidence>
<comment type="caution">
    <text evidence="1">The sequence shown here is derived from an EMBL/GenBank/DDBJ whole genome shotgun (WGS) entry which is preliminary data.</text>
</comment>
<organism evidence="1 2">
    <name type="scientific">Acetomicrobium hydrogeniformans ATCC BAA-1850</name>
    <dbReference type="NCBI Taxonomy" id="592015"/>
    <lineage>
        <taxon>Bacteria</taxon>
        <taxon>Thermotogati</taxon>
        <taxon>Synergistota</taxon>
        <taxon>Synergistia</taxon>
        <taxon>Synergistales</taxon>
        <taxon>Acetomicrobiaceae</taxon>
        <taxon>Acetomicrobium</taxon>
    </lineage>
</organism>
<dbReference type="EMBL" id="ACJX03000001">
    <property type="protein sequence ID" value="KRT36379.1"/>
    <property type="molecule type" value="Genomic_DNA"/>
</dbReference>